<reference evidence="1" key="1">
    <citation type="submission" date="2019-09" db="EMBL/GenBank/DDBJ databases">
        <authorList>
            <person name="Zhang L."/>
        </authorList>
    </citation>
    <scope>NUCLEOTIDE SEQUENCE</scope>
</reference>
<organism evidence="1">
    <name type="scientific">Nymphaea colorata</name>
    <name type="common">pocket water lily</name>
    <dbReference type="NCBI Taxonomy" id="210225"/>
    <lineage>
        <taxon>Eukaryota</taxon>
        <taxon>Viridiplantae</taxon>
        <taxon>Streptophyta</taxon>
        <taxon>Embryophyta</taxon>
        <taxon>Tracheophyta</taxon>
        <taxon>Spermatophyta</taxon>
        <taxon>Magnoliopsida</taxon>
        <taxon>Nymphaeales</taxon>
        <taxon>Nymphaeaceae</taxon>
        <taxon>Nymphaea</taxon>
    </lineage>
</organism>
<sequence length="29" mass="2844">MDVVIKADLMAAGLQLGCAPLSSAASPLT</sequence>
<accession>A0A5K1GNL8</accession>
<name>A0A5K1GNL8_9MAGN</name>
<evidence type="ECO:0000313" key="1">
    <source>
        <dbReference type="EMBL" id="VVW77014.1"/>
    </source>
</evidence>
<dbReference type="AlphaFoldDB" id="A0A5K1GNL8"/>
<protein>
    <submittedName>
        <fullName evidence="1">Uncharacterized protein</fullName>
    </submittedName>
</protein>
<dbReference type="EMBL" id="LR721787">
    <property type="protein sequence ID" value="VVW77014.1"/>
    <property type="molecule type" value="Genomic_DNA"/>
</dbReference>
<gene>
    <name evidence="1" type="ORF">NYM_LOCUS27284</name>
</gene>
<proteinExistence type="predicted"/>